<reference evidence="3 4" key="1">
    <citation type="submission" date="2016-10" db="EMBL/GenBank/DDBJ databases">
        <authorList>
            <person name="de Groot N.N."/>
        </authorList>
    </citation>
    <scope>NUCLEOTIDE SEQUENCE [LARGE SCALE GENOMIC DNA]</scope>
    <source>
        <strain evidence="3 4">DSM 43794</strain>
    </source>
</reference>
<dbReference type="GO" id="GO:0005829">
    <property type="term" value="C:cytosol"/>
    <property type="evidence" value="ECO:0007669"/>
    <property type="project" value="TreeGrafter"/>
</dbReference>
<dbReference type="GO" id="GO:0070967">
    <property type="term" value="F:coenzyme F420 binding"/>
    <property type="evidence" value="ECO:0007669"/>
    <property type="project" value="TreeGrafter"/>
</dbReference>
<proteinExistence type="predicted"/>
<dbReference type="EMBL" id="FNKK01000002">
    <property type="protein sequence ID" value="SDR17294.1"/>
    <property type="molecule type" value="Genomic_DNA"/>
</dbReference>
<evidence type="ECO:0000313" key="4">
    <source>
        <dbReference type="Proteomes" id="UP000217103"/>
    </source>
</evidence>
<dbReference type="Proteomes" id="UP000217103">
    <property type="component" value="Unassembled WGS sequence"/>
</dbReference>
<dbReference type="Gene3D" id="2.30.110.10">
    <property type="entry name" value="Electron Transport, Fmn-binding Protein, Chain A"/>
    <property type="match status" value="1"/>
</dbReference>
<dbReference type="InterPro" id="IPR019967">
    <property type="entry name" value="F420-dep_enz_PPOX_Rv0121"/>
</dbReference>
<keyword evidence="4" id="KW-1185">Reference proteome</keyword>
<name>A0A1H1GVR5_9ACTN</name>
<protein>
    <submittedName>
        <fullName evidence="3">PPOX class probable F420-dependent enzyme, Rv0121 family</fullName>
    </submittedName>
</protein>
<dbReference type="RefSeq" id="WP_165634838.1">
    <property type="nucleotide sequence ID" value="NZ_FNKK01000002.1"/>
</dbReference>
<dbReference type="InterPro" id="IPR011576">
    <property type="entry name" value="Pyridox_Oxase_N"/>
</dbReference>
<dbReference type="InterPro" id="IPR012349">
    <property type="entry name" value="Split_barrel_FMN-bd"/>
</dbReference>
<accession>A0A1H1GVR5</accession>
<dbReference type="AlphaFoldDB" id="A0A1H1GVR5"/>
<feature type="domain" description="Pyridoxamine 5'-phosphate oxidase N-terminal" evidence="2">
    <location>
        <begin position="6"/>
        <end position="128"/>
    </location>
</feature>
<gene>
    <name evidence="3" type="ORF">SAMN04489764_3860</name>
</gene>
<dbReference type="NCBIfam" id="TIGR03668">
    <property type="entry name" value="Rv0121_F420"/>
    <property type="match status" value="1"/>
</dbReference>
<sequence>MRLEAERARELFASSRIARLATVGPDGAPNLVPVTFAMRDDTVTLAVDHKPKSTRELRRLRDIRHEPRVCLLADHYDDDWTRLWWARADGRARVVPHDPVAAGWLTERYAQYREHPPAGPFIVIEVDRWTGWAYAEG</sequence>
<dbReference type="STRING" id="35622.SAMN04489764_3860"/>
<evidence type="ECO:0000256" key="1">
    <source>
        <dbReference type="ARBA" id="ARBA00023002"/>
    </source>
</evidence>
<evidence type="ECO:0000259" key="2">
    <source>
        <dbReference type="Pfam" id="PF01243"/>
    </source>
</evidence>
<dbReference type="InterPro" id="IPR052019">
    <property type="entry name" value="F420H2_bilvrd_red/Heme_oxyg"/>
</dbReference>
<dbReference type="PANTHER" id="PTHR35176:SF2">
    <property type="entry name" value="F420H(2)-DEPENDENT REDUCTASE RV1155"/>
    <property type="match status" value="1"/>
</dbReference>
<dbReference type="GO" id="GO:0016627">
    <property type="term" value="F:oxidoreductase activity, acting on the CH-CH group of donors"/>
    <property type="evidence" value="ECO:0007669"/>
    <property type="project" value="TreeGrafter"/>
</dbReference>
<dbReference type="Pfam" id="PF01243">
    <property type="entry name" value="PNPOx_N"/>
    <property type="match status" value="1"/>
</dbReference>
<dbReference type="SUPFAM" id="SSF50475">
    <property type="entry name" value="FMN-binding split barrel"/>
    <property type="match status" value="1"/>
</dbReference>
<organism evidence="3 4">
    <name type="scientific">Thermostaphylospora chromogena</name>
    <dbReference type="NCBI Taxonomy" id="35622"/>
    <lineage>
        <taxon>Bacteria</taxon>
        <taxon>Bacillati</taxon>
        <taxon>Actinomycetota</taxon>
        <taxon>Actinomycetes</taxon>
        <taxon>Streptosporangiales</taxon>
        <taxon>Thermomonosporaceae</taxon>
        <taxon>Thermostaphylospora</taxon>
    </lineage>
</organism>
<evidence type="ECO:0000313" key="3">
    <source>
        <dbReference type="EMBL" id="SDR17294.1"/>
    </source>
</evidence>
<dbReference type="PANTHER" id="PTHR35176">
    <property type="entry name" value="HEME OXYGENASE HI_0854-RELATED"/>
    <property type="match status" value="1"/>
</dbReference>
<keyword evidence="1" id="KW-0560">Oxidoreductase</keyword>